<reference evidence="1 2" key="1">
    <citation type="journal article" date="2024" name="J Genomics">
        <title>Draft genome sequencing and assembly of Favolaschia claudopus CIRM-BRFM 2984 isolated from oak limbs.</title>
        <authorList>
            <person name="Navarro D."/>
            <person name="Drula E."/>
            <person name="Chaduli D."/>
            <person name="Cazenave R."/>
            <person name="Ahrendt S."/>
            <person name="Wang J."/>
            <person name="Lipzen A."/>
            <person name="Daum C."/>
            <person name="Barry K."/>
            <person name="Grigoriev I.V."/>
            <person name="Favel A."/>
            <person name="Rosso M.N."/>
            <person name="Martin F."/>
        </authorList>
    </citation>
    <scope>NUCLEOTIDE SEQUENCE [LARGE SCALE GENOMIC DNA]</scope>
    <source>
        <strain evidence="1 2">CIRM-BRFM 2984</strain>
    </source>
</reference>
<gene>
    <name evidence="1" type="ORF">R3P38DRAFT_2905522</name>
</gene>
<keyword evidence="2" id="KW-1185">Reference proteome</keyword>
<proteinExistence type="predicted"/>
<sequence>MESVDSALATPALTLPTELEREIFEILALSSPKFIPTLLLVAQRVKIWTEPLLYRTLSVVAKGTELKSVPNAIRISPEDCLELVNREPVFFHDHVRYLAFKNLSQDDAFLILSHCHRLAHLAVFSMYPVPSWLPLLAAMPLLEFSANVDRLFDFLEADFRHPLFTSVTHLDLFEVPAAEGWVEALCSLSHLTHLSFNYDERHFPRIPFHRILVSNKSLQVLVLIFMTDDVIDIEDFSFPERKYFTQDPRSVIMVVDRFLDDWEIGTVGGENYWIRAERFIEKRRSGEVPASQYYLAVAS</sequence>
<evidence type="ECO:0000313" key="1">
    <source>
        <dbReference type="EMBL" id="KAK7038298.1"/>
    </source>
</evidence>
<dbReference type="EMBL" id="JAWWNJ010000017">
    <property type="protein sequence ID" value="KAK7038298.1"/>
    <property type="molecule type" value="Genomic_DNA"/>
</dbReference>
<organism evidence="1 2">
    <name type="scientific">Favolaschia claudopus</name>
    <dbReference type="NCBI Taxonomy" id="2862362"/>
    <lineage>
        <taxon>Eukaryota</taxon>
        <taxon>Fungi</taxon>
        <taxon>Dikarya</taxon>
        <taxon>Basidiomycota</taxon>
        <taxon>Agaricomycotina</taxon>
        <taxon>Agaricomycetes</taxon>
        <taxon>Agaricomycetidae</taxon>
        <taxon>Agaricales</taxon>
        <taxon>Marasmiineae</taxon>
        <taxon>Mycenaceae</taxon>
        <taxon>Favolaschia</taxon>
    </lineage>
</organism>
<accession>A0AAW0CKH4</accession>
<name>A0AAW0CKH4_9AGAR</name>
<dbReference type="AlphaFoldDB" id="A0AAW0CKH4"/>
<evidence type="ECO:0008006" key="3">
    <source>
        <dbReference type="Google" id="ProtNLM"/>
    </source>
</evidence>
<evidence type="ECO:0000313" key="2">
    <source>
        <dbReference type="Proteomes" id="UP001362999"/>
    </source>
</evidence>
<protein>
    <recommendedName>
        <fullName evidence="3">F-box domain-containing protein</fullName>
    </recommendedName>
</protein>
<dbReference type="Proteomes" id="UP001362999">
    <property type="component" value="Unassembled WGS sequence"/>
</dbReference>
<comment type="caution">
    <text evidence="1">The sequence shown here is derived from an EMBL/GenBank/DDBJ whole genome shotgun (WGS) entry which is preliminary data.</text>
</comment>